<proteinExistence type="predicted"/>
<reference evidence="3 4" key="2">
    <citation type="journal article" date="2014" name="BMC Genomics">
        <title>An improved genome of the model marine alga Ostreococcus tauri unfolds by assessing Illumina de novo assemblies.</title>
        <authorList>
            <person name="Blanc-Mathieu R."/>
            <person name="Verhelst B."/>
            <person name="Derelle E."/>
            <person name="Rombauts S."/>
            <person name="Bouget F.Y."/>
            <person name="Carre I."/>
            <person name="Chateau A."/>
            <person name="Eyre-Walker A."/>
            <person name="Grimsley N."/>
            <person name="Moreau H."/>
            <person name="Piegu B."/>
            <person name="Rivals E."/>
            <person name="Schackwitz W."/>
            <person name="Van de Peer Y."/>
            <person name="Piganeau G."/>
        </authorList>
    </citation>
    <scope>NUCLEOTIDE SEQUENCE [LARGE SCALE GENOMIC DNA]</scope>
    <source>
        <strain evidence="4">OTTH 0595 / CCAP 157/2 / RCC745</strain>
    </source>
</reference>
<feature type="domain" description="RAMA" evidence="2">
    <location>
        <begin position="163"/>
        <end position="260"/>
    </location>
</feature>
<evidence type="ECO:0000313" key="4">
    <source>
        <dbReference type="Proteomes" id="UP000009170"/>
    </source>
</evidence>
<dbReference type="Proteomes" id="UP000009170">
    <property type="component" value="Unassembled WGS sequence"/>
</dbReference>
<keyword evidence="4" id="KW-1185">Reference proteome</keyword>
<feature type="compositionally biased region" description="Basic and acidic residues" evidence="1">
    <location>
        <begin position="31"/>
        <end position="51"/>
    </location>
</feature>
<dbReference type="Pfam" id="PF18755">
    <property type="entry name" value="RAMA"/>
    <property type="match status" value="1"/>
</dbReference>
<reference evidence="4" key="1">
    <citation type="journal article" date="2006" name="Proc. Natl. Acad. Sci. U.S.A.">
        <title>Genome analysis of the smallest free-living eukaryote Ostreococcus tauri unveils many unique features.</title>
        <authorList>
            <person name="Derelle E."/>
            <person name="Ferraz C."/>
            <person name="Rombauts S."/>
            <person name="Rouze P."/>
            <person name="Worden A.Z."/>
            <person name="Robbens S."/>
            <person name="Partensky F."/>
            <person name="Degroeve S."/>
            <person name="Echeynie S."/>
            <person name="Cooke R."/>
            <person name="Saeys Y."/>
            <person name="Wuyts J."/>
            <person name="Jabbari K."/>
            <person name="Bowler C."/>
            <person name="Panaud O."/>
            <person name="Piegu B."/>
            <person name="Ball S.G."/>
            <person name="Ral J.-P."/>
            <person name="Bouget F.-Y."/>
            <person name="Piganeau G."/>
            <person name="De Baets B."/>
            <person name="Picard A."/>
            <person name="Delseny M."/>
            <person name="Demaille J."/>
            <person name="Van de Peer Y."/>
            <person name="Moreau H."/>
        </authorList>
    </citation>
    <scope>NUCLEOTIDE SEQUENCE [LARGE SCALE GENOMIC DNA]</scope>
    <source>
        <strain evidence="4">OTTH 0595 / CCAP 157/2 / RCC745</strain>
    </source>
</reference>
<feature type="region of interest" description="Disordered" evidence="1">
    <location>
        <begin position="31"/>
        <end position="62"/>
    </location>
</feature>
<dbReference type="KEGG" id="ota:OT_ostta06g03960"/>
<dbReference type="AlphaFoldDB" id="A0A090M734"/>
<dbReference type="RefSeq" id="XP_022839291.1">
    <property type="nucleotide sequence ID" value="XM_022984097.1"/>
</dbReference>
<protein>
    <submittedName>
        <fullName evidence="3">Unnamed product</fullName>
    </submittedName>
</protein>
<evidence type="ECO:0000256" key="1">
    <source>
        <dbReference type="SAM" id="MobiDB-lite"/>
    </source>
</evidence>
<accession>A0A090M734</accession>
<gene>
    <name evidence="3" type="ORF">OT_ostta06g03960</name>
</gene>
<name>A0A090M734_OSTTA</name>
<evidence type="ECO:0000259" key="2">
    <source>
        <dbReference type="Pfam" id="PF18755"/>
    </source>
</evidence>
<sequence length="409" mass="44677">MPIVTGALPFVAVSATTGKIASIGYEFAAEETHETRTETNDDASDARDATREATTNGSGGDILRDWQVMQTRLDREEEAETMRELWRNDAPAWLERSKTTWRARHLARQFARERASGNPNPKVGTTRRDGDGDGGSVGKQTRKNRSSGEPLVQLGERGRAGLGKVACSIEDLLASGLLVPGKEKLYIVYQDNTWCADLDENGLISFRGKTFTSPSAWAIFAKRITNPTKKADDGWKSARYGHPDGPTLDQVKGEYARMQQLKAAGIEVSAQEAGKSMSGSNRAAGDSPAPRSTPRKRKASDIVTASADDMTWTHMFPGCEHGAPEPYAGKTVDSNMEFSSLIGRYICVHWERQSVWMAGKVIKVRDLDTHVEADVLFASGKIERSIDMEELAGEGSLVVLDVPSSPTKK</sequence>
<dbReference type="OrthoDB" id="167806at2759"/>
<dbReference type="InterPro" id="IPR040843">
    <property type="entry name" value="RAMA"/>
</dbReference>
<feature type="region of interest" description="Disordered" evidence="1">
    <location>
        <begin position="109"/>
        <end position="153"/>
    </location>
</feature>
<dbReference type="GeneID" id="9836425"/>
<comment type="caution">
    <text evidence="3">The sequence shown here is derived from an EMBL/GenBank/DDBJ whole genome shotgun (WGS) entry which is preliminary data.</text>
</comment>
<dbReference type="InParanoid" id="A0A090M734"/>
<organism evidence="3 4">
    <name type="scientific">Ostreococcus tauri</name>
    <name type="common">Marine green alga</name>
    <dbReference type="NCBI Taxonomy" id="70448"/>
    <lineage>
        <taxon>Eukaryota</taxon>
        <taxon>Viridiplantae</taxon>
        <taxon>Chlorophyta</taxon>
        <taxon>Mamiellophyceae</taxon>
        <taxon>Mamiellales</taxon>
        <taxon>Bathycoccaceae</taxon>
        <taxon>Ostreococcus</taxon>
    </lineage>
</organism>
<dbReference type="STRING" id="70448.A0A090M734"/>
<dbReference type="EMBL" id="CAID01000006">
    <property type="protein sequence ID" value="CEF98492.1"/>
    <property type="molecule type" value="Genomic_DNA"/>
</dbReference>
<evidence type="ECO:0000313" key="3">
    <source>
        <dbReference type="EMBL" id="CEF98492.1"/>
    </source>
</evidence>
<feature type="region of interest" description="Disordered" evidence="1">
    <location>
        <begin position="269"/>
        <end position="301"/>
    </location>
</feature>